<accession>A0A5N3P3P1</accession>
<evidence type="ECO:0000256" key="1">
    <source>
        <dbReference type="SAM" id="Coils"/>
    </source>
</evidence>
<gene>
    <name evidence="2" type="ORF">FEZ63_23835</name>
</gene>
<comment type="caution">
    <text evidence="2">The sequence shown here is derived from an EMBL/GenBank/DDBJ whole genome shotgun (WGS) entry which is preliminary data.</text>
</comment>
<protein>
    <recommendedName>
        <fullName evidence="4">Flagellar assembly protein FliH/Type III secretion system HrpE domain-containing protein</fullName>
    </recommendedName>
</protein>
<dbReference type="RefSeq" id="WP_150949762.1">
    <property type="nucleotide sequence ID" value="NZ_VCMV01000077.1"/>
</dbReference>
<dbReference type="EMBL" id="VCMV01000077">
    <property type="protein sequence ID" value="KAB0264334.1"/>
    <property type="molecule type" value="Genomic_DNA"/>
</dbReference>
<name>A0A5N3P3P1_9HYPH</name>
<proteinExistence type="predicted"/>
<feature type="coiled-coil region" evidence="1">
    <location>
        <begin position="56"/>
        <end position="90"/>
    </location>
</feature>
<dbReference type="AlphaFoldDB" id="A0A5N3P3P1"/>
<dbReference type="OrthoDB" id="8017089at2"/>
<sequence>MSALSLLLTDFTVADPARQSVPKNPFSTLRTIRLSEDDGQDPLEARAAPKPKLTPADLQAEAINAAVQEAREAEREIARLHLDNVLAAENQKYVESLTAERAAWATCEGSALALQLRETLHEVEETLSGRIANILRPFMAEAFRQQAMTVTKAALSSILSGPASPIIKVTGPKDVLDEFRKAAGDLHTVVEFIEGSDSDVSIAAGSTLIETQLTSWAERLRSIPVCE</sequence>
<evidence type="ECO:0000313" key="3">
    <source>
        <dbReference type="Proteomes" id="UP000325684"/>
    </source>
</evidence>
<evidence type="ECO:0008006" key="4">
    <source>
        <dbReference type="Google" id="ProtNLM"/>
    </source>
</evidence>
<evidence type="ECO:0000313" key="2">
    <source>
        <dbReference type="EMBL" id="KAB0264334.1"/>
    </source>
</evidence>
<organism evidence="2 3">
    <name type="scientific">Microvirga brassicacearum</name>
    <dbReference type="NCBI Taxonomy" id="2580413"/>
    <lineage>
        <taxon>Bacteria</taxon>
        <taxon>Pseudomonadati</taxon>
        <taxon>Pseudomonadota</taxon>
        <taxon>Alphaproteobacteria</taxon>
        <taxon>Hyphomicrobiales</taxon>
        <taxon>Methylobacteriaceae</taxon>
        <taxon>Microvirga</taxon>
    </lineage>
</organism>
<reference evidence="2 3" key="1">
    <citation type="journal article" date="2019" name="Microorganisms">
        <title>Genome Insights into the Novel Species Microvirga brassicacearum, a Rapeseed Endophyte with Biotechnological Potential.</title>
        <authorList>
            <person name="Jimenez-Gomez A."/>
            <person name="Saati-Santamaria Z."/>
            <person name="Igual J.M."/>
            <person name="Rivas R."/>
            <person name="Mateos P.F."/>
            <person name="Garcia-Fraile P."/>
        </authorList>
    </citation>
    <scope>NUCLEOTIDE SEQUENCE [LARGE SCALE GENOMIC DNA]</scope>
    <source>
        <strain evidence="2 3">CDVBN77</strain>
    </source>
</reference>
<keyword evidence="3" id="KW-1185">Reference proteome</keyword>
<dbReference type="Proteomes" id="UP000325684">
    <property type="component" value="Unassembled WGS sequence"/>
</dbReference>
<keyword evidence="1" id="KW-0175">Coiled coil</keyword>